<dbReference type="NCBIfam" id="TIGR00051">
    <property type="entry name" value="YbgC/FadM family acyl-CoA thioesterase"/>
    <property type="match status" value="1"/>
</dbReference>
<comment type="similarity">
    <text evidence="1">Belongs to the 4-hydroxybenzoyl-CoA thioesterase family.</text>
</comment>
<dbReference type="Proteomes" id="UP000509249">
    <property type="component" value="Chromosome"/>
</dbReference>
<sequence>MKKKDKYMHIASVNVRFYETDMMGIAHHSNHFRWFEMARIEFLRQIGVTLWDMMNEDIVFPIMNVSCNYKEPANFDDELHIETYLVKMTRAQMIFRYRMRRASDGALLATGETKNAFMSKSTGKIVRLDDTFYQPMLAAVEEMPNE</sequence>
<accession>A0ABM7HAE1</accession>
<dbReference type="PANTHER" id="PTHR31793">
    <property type="entry name" value="4-HYDROXYBENZOYL-COA THIOESTERASE FAMILY MEMBER"/>
    <property type="match status" value="1"/>
</dbReference>
<dbReference type="PIRSF" id="PIRSF003230">
    <property type="entry name" value="YbgC"/>
    <property type="match status" value="1"/>
</dbReference>
<protein>
    <recommendedName>
        <fullName evidence="5">Acyl-CoA thioesterase</fullName>
    </recommendedName>
</protein>
<evidence type="ECO:0000313" key="4">
    <source>
        <dbReference type="Proteomes" id="UP000509249"/>
    </source>
</evidence>
<proteinExistence type="inferred from homology"/>
<dbReference type="InterPro" id="IPR006684">
    <property type="entry name" value="YbgC/YbaW"/>
</dbReference>
<dbReference type="EMBL" id="AP022321">
    <property type="protein sequence ID" value="BBU33977.1"/>
    <property type="molecule type" value="Genomic_DNA"/>
</dbReference>
<evidence type="ECO:0000256" key="1">
    <source>
        <dbReference type="ARBA" id="ARBA00005953"/>
    </source>
</evidence>
<dbReference type="InterPro" id="IPR029069">
    <property type="entry name" value="HotDog_dom_sf"/>
</dbReference>
<dbReference type="Pfam" id="PF13279">
    <property type="entry name" value="4HBT_2"/>
    <property type="match status" value="1"/>
</dbReference>
<organism evidence="3 4">
    <name type="scientific">Veillonella nakazawae</name>
    <dbReference type="NCBI Taxonomy" id="2682456"/>
    <lineage>
        <taxon>Bacteria</taxon>
        <taxon>Bacillati</taxon>
        <taxon>Bacillota</taxon>
        <taxon>Negativicutes</taxon>
        <taxon>Veillonellales</taxon>
        <taxon>Veillonellaceae</taxon>
        <taxon>Veillonella</taxon>
    </lineage>
</organism>
<dbReference type="InterPro" id="IPR050563">
    <property type="entry name" value="4-hydroxybenzoyl-CoA_TE"/>
</dbReference>
<gene>
    <name evidence="3" type="ORF">VEIT17_04230</name>
</gene>
<reference evidence="3 4" key="1">
    <citation type="journal article" date="2020" name="Int. J. Syst. Evol. Microbiol.">
        <title>Veillonella nakazawae sp. nov., an anaerobic gram-negative coccus isolated from the oral cavity of Japanese children.</title>
        <authorList>
            <person name="Mashima I."/>
            <person name="Theodorea C.F."/>
            <person name="Djais A.A."/>
            <person name="Kunihiro T."/>
            <person name="Kawamura Y."/>
            <person name="Otomo M."/>
            <person name="Saitoh M."/>
            <person name="Tamai R."/>
            <person name="Kiyoura Y."/>
        </authorList>
    </citation>
    <scope>NUCLEOTIDE SEQUENCE [LARGE SCALE GENOMIC DNA]</scope>
    <source>
        <strain evidence="3 4">T1-7</strain>
    </source>
</reference>
<evidence type="ECO:0000313" key="3">
    <source>
        <dbReference type="EMBL" id="BBU33977.1"/>
    </source>
</evidence>
<keyword evidence="2" id="KW-0378">Hydrolase</keyword>
<dbReference type="CDD" id="cd00586">
    <property type="entry name" value="4HBT"/>
    <property type="match status" value="1"/>
</dbReference>
<keyword evidence="4" id="KW-1185">Reference proteome</keyword>
<dbReference type="SUPFAM" id="SSF54637">
    <property type="entry name" value="Thioesterase/thiol ester dehydrase-isomerase"/>
    <property type="match status" value="1"/>
</dbReference>
<dbReference type="Gene3D" id="3.10.129.10">
    <property type="entry name" value="Hotdog Thioesterase"/>
    <property type="match status" value="1"/>
</dbReference>
<evidence type="ECO:0008006" key="5">
    <source>
        <dbReference type="Google" id="ProtNLM"/>
    </source>
</evidence>
<name>A0ABM7HAE1_9FIRM</name>
<dbReference type="PANTHER" id="PTHR31793:SF27">
    <property type="entry name" value="NOVEL THIOESTERASE SUPERFAMILY DOMAIN AND SAPOSIN A-TYPE DOMAIN CONTAINING PROTEIN (0610012H03RIK)"/>
    <property type="match status" value="1"/>
</dbReference>
<evidence type="ECO:0000256" key="2">
    <source>
        <dbReference type="ARBA" id="ARBA00022801"/>
    </source>
</evidence>